<keyword evidence="3" id="KW-0479">Metal-binding</keyword>
<dbReference type="NCBIfam" id="TIGR02481">
    <property type="entry name" value="hemeryth_dom"/>
    <property type="match status" value="1"/>
</dbReference>
<evidence type="ECO:0000313" key="7">
    <source>
        <dbReference type="Proteomes" id="UP001165044"/>
    </source>
</evidence>
<dbReference type="EMBL" id="BSDC01000001">
    <property type="protein sequence ID" value="GLH66199.1"/>
    <property type="molecule type" value="Genomic_DNA"/>
</dbReference>
<accession>A0ABQ5PVL9</accession>
<dbReference type="InterPro" id="IPR050669">
    <property type="entry name" value="Hemerythrin"/>
</dbReference>
<dbReference type="InterPro" id="IPR012827">
    <property type="entry name" value="Hemerythrin_metal-bd"/>
</dbReference>
<dbReference type="Proteomes" id="UP001165044">
    <property type="component" value="Unassembled WGS sequence"/>
</dbReference>
<gene>
    <name evidence="6" type="ORF">GETHED_05630</name>
</gene>
<evidence type="ECO:0000256" key="2">
    <source>
        <dbReference type="ARBA" id="ARBA00022621"/>
    </source>
</evidence>
<name>A0ABQ5PVL9_9BACT</name>
<dbReference type="SUPFAM" id="SSF47188">
    <property type="entry name" value="Hemerythrin-like"/>
    <property type="match status" value="1"/>
</dbReference>
<feature type="domain" description="Hemerythrin-like" evidence="5">
    <location>
        <begin position="11"/>
        <end position="125"/>
    </location>
</feature>
<sequence>MEVVWNTRYNTGIQIIDEQHQELFATVDRLRSSVQSGADRTEIETLLATLVSHSERHFATEEAFMARFGYPDLTQHVAEHASMLTSLHELHNKFRESHHTLALMIPTFMEGWLKHHISDGDFGFVTFLKSRNLA</sequence>
<dbReference type="PANTHER" id="PTHR37164">
    <property type="entry name" value="BACTERIOHEMERYTHRIN"/>
    <property type="match status" value="1"/>
</dbReference>
<dbReference type="Gene3D" id="1.20.120.50">
    <property type="entry name" value="Hemerythrin-like"/>
    <property type="match status" value="1"/>
</dbReference>
<keyword evidence="2" id="KW-0813">Transport</keyword>
<proteinExistence type="inferred from homology"/>
<dbReference type="NCBIfam" id="NF033749">
    <property type="entry name" value="bact_hemeryth"/>
    <property type="match status" value="1"/>
</dbReference>
<keyword evidence="7" id="KW-1185">Reference proteome</keyword>
<keyword evidence="4" id="KW-0408">Iron</keyword>
<evidence type="ECO:0000256" key="1">
    <source>
        <dbReference type="ARBA" id="ARBA00010587"/>
    </source>
</evidence>
<dbReference type="Pfam" id="PF01814">
    <property type="entry name" value="Hemerythrin"/>
    <property type="match status" value="1"/>
</dbReference>
<dbReference type="RefSeq" id="WP_285606280.1">
    <property type="nucleotide sequence ID" value="NZ_BSDC01000001.1"/>
</dbReference>
<reference evidence="6" key="1">
    <citation type="journal article" date="2023" name="Antonie Van Leeuwenhoek">
        <title>Mesoterricola silvestris gen. nov., sp. nov., Mesoterricola sediminis sp. nov., Geothrix oryzae sp. nov., Geothrix edaphica sp. nov., Geothrix rubra sp. nov., and Geothrix limicola sp. nov., six novel members of Acidobacteriota isolated from soils.</title>
        <authorList>
            <person name="Itoh H."/>
            <person name="Sugisawa Y."/>
            <person name="Mise K."/>
            <person name="Xu Z."/>
            <person name="Kuniyasu M."/>
            <person name="Ushijima N."/>
            <person name="Kawano K."/>
            <person name="Kobayashi E."/>
            <person name="Shiratori Y."/>
            <person name="Masuda Y."/>
            <person name="Senoo K."/>
        </authorList>
    </citation>
    <scope>NUCLEOTIDE SEQUENCE</scope>
    <source>
        <strain evidence="6">Red802</strain>
    </source>
</reference>
<dbReference type="InterPro" id="IPR016131">
    <property type="entry name" value="Haemerythrin_Fe_BS"/>
</dbReference>
<dbReference type="PANTHER" id="PTHR37164:SF1">
    <property type="entry name" value="BACTERIOHEMERYTHRIN"/>
    <property type="match status" value="1"/>
</dbReference>
<evidence type="ECO:0000259" key="5">
    <source>
        <dbReference type="Pfam" id="PF01814"/>
    </source>
</evidence>
<evidence type="ECO:0000313" key="6">
    <source>
        <dbReference type="EMBL" id="GLH66199.1"/>
    </source>
</evidence>
<dbReference type="InterPro" id="IPR035938">
    <property type="entry name" value="Hemerythrin-like_sf"/>
</dbReference>
<dbReference type="InterPro" id="IPR012312">
    <property type="entry name" value="Hemerythrin-like"/>
</dbReference>
<evidence type="ECO:0000256" key="4">
    <source>
        <dbReference type="ARBA" id="ARBA00023004"/>
    </source>
</evidence>
<organism evidence="6 7">
    <name type="scientific">Geothrix edaphica</name>
    <dbReference type="NCBI Taxonomy" id="2927976"/>
    <lineage>
        <taxon>Bacteria</taxon>
        <taxon>Pseudomonadati</taxon>
        <taxon>Acidobacteriota</taxon>
        <taxon>Holophagae</taxon>
        <taxon>Holophagales</taxon>
        <taxon>Holophagaceae</taxon>
        <taxon>Geothrix</taxon>
    </lineage>
</organism>
<dbReference type="PROSITE" id="PS00550">
    <property type="entry name" value="HEMERYTHRINS"/>
    <property type="match status" value="1"/>
</dbReference>
<protein>
    <submittedName>
        <fullName evidence="6">Hemerythrin</fullName>
    </submittedName>
</protein>
<dbReference type="CDD" id="cd12107">
    <property type="entry name" value="Hemerythrin"/>
    <property type="match status" value="1"/>
</dbReference>
<keyword evidence="2" id="KW-0561">Oxygen transport</keyword>
<comment type="caution">
    <text evidence="6">The sequence shown here is derived from an EMBL/GenBank/DDBJ whole genome shotgun (WGS) entry which is preliminary data.</text>
</comment>
<comment type="similarity">
    <text evidence="1">Belongs to the hemerythrin family.</text>
</comment>
<evidence type="ECO:0000256" key="3">
    <source>
        <dbReference type="ARBA" id="ARBA00022723"/>
    </source>
</evidence>